<organism evidence="19 20">
    <name type="scientific">[Candida] arabinofermentans NRRL YB-2248</name>
    <dbReference type="NCBI Taxonomy" id="983967"/>
    <lineage>
        <taxon>Eukaryota</taxon>
        <taxon>Fungi</taxon>
        <taxon>Dikarya</taxon>
        <taxon>Ascomycota</taxon>
        <taxon>Saccharomycotina</taxon>
        <taxon>Pichiomycetes</taxon>
        <taxon>Pichiales</taxon>
        <taxon>Pichiaceae</taxon>
        <taxon>Ogataea</taxon>
        <taxon>Ogataea/Candida clade</taxon>
    </lineage>
</organism>
<comment type="similarity">
    <text evidence="4">Belongs to the HRD1 family.</text>
</comment>
<evidence type="ECO:0000256" key="15">
    <source>
        <dbReference type="PROSITE-ProRule" id="PRU00175"/>
    </source>
</evidence>
<evidence type="ECO:0000313" key="20">
    <source>
        <dbReference type="Proteomes" id="UP000094801"/>
    </source>
</evidence>
<dbReference type="GO" id="GO:0036503">
    <property type="term" value="P:ERAD pathway"/>
    <property type="evidence" value="ECO:0007669"/>
    <property type="project" value="TreeGrafter"/>
</dbReference>
<dbReference type="InterPro" id="IPR001841">
    <property type="entry name" value="Znf_RING"/>
</dbReference>
<protein>
    <recommendedName>
        <fullName evidence="5">RING-type E3 ubiquitin transferase</fullName>
        <ecNumber evidence="5">2.3.2.27</ecNumber>
    </recommendedName>
</protein>
<dbReference type="EMBL" id="KV453855">
    <property type="protein sequence ID" value="ODV84716.1"/>
    <property type="molecule type" value="Genomic_DNA"/>
</dbReference>
<dbReference type="OrthoDB" id="7759664at2759"/>
<feature type="compositionally biased region" description="Low complexity" evidence="16">
    <location>
        <begin position="399"/>
        <end position="414"/>
    </location>
</feature>
<dbReference type="Pfam" id="PF13639">
    <property type="entry name" value="zf-RING_2"/>
    <property type="match status" value="1"/>
</dbReference>
<keyword evidence="10" id="KW-0833">Ubl conjugation pathway</keyword>
<keyword evidence="8" id="KW-0479">Metal-binding</keyword>
<dbReference type="EC" id="2.3.2.27" evidence="5"/>
<proteinExistence type="inferred from homology"/>
<keyword evidence="20" id="KW-1185">Reference proteome</keyword>
<evidence type="ECO:0000256" key="3">
    <source>
        <dbReference type="ARBA" id="ARBA00004906"/>
    </source>
</evidence>
<dbReference type="GO" id="GO:0005789">
    <property type="term" value="C:endoplasmic reticulum membrane"/>
    <property type="evidence" value="ECO:0007669"/>
    <property type="project" value="UniProtKB-SubCell"/>
</dbReference>
<evidence type="ECO:0000256" key="13">
    <source>
        <dbReference type="ARBA" id="ARBA00022989"/>
    </source>
</evidence>
<name>A0A1E4SYY8_9ASCO</name>
<feature type="transmembrane region" description="Helical" evidence="17">
    <location>
        <begin position="9"/>
        <end position="26"/>
    </location>
</feature>
<feature type="compositionally biased region" description="Low complexity" evidence="16">
    <location>
        <begin position="447"/>
        <end position="465"/>
    </location>
</feature>
<evidence type="ECO:0000256" key="7">
    <source>
        <dbReference type="ARBA" id="ARBA00022692"/>
    </source>
</evidence>
<evidence type="ECO:0000256" key="5">
    <source>
        <dbReference type="ARBA" id="ARBA00012483"/>
    </source>
</evidence>
<reference evidence="20" key="1">
    <citation type="submission" date="2016-04" db="EMBL/GenBank/DDBJ databases">
        <title>Comparative genomics of biotechnologically important yeasts.</title>
        <authorList>
            <consortium name="DOE Joint Genome Institute"/>
            <person name="Riley R."/>
            <person name="Haridas S."/>
            <person name="Wolfe K.H."/>
            <person name="Lopes M.R."/>
            <person name="Hittinger C.T."/>
            <person name="Goker M."/>
            <person name="Salamov A."/>
            <person name="Wisecaver J."/>
            <person name="Long T.M."/>
            <person name="Aerts A.L."/>
            <person name="Barry K."/>
            <person name="Choi C."/>
            <person name="Clum A."/>
            <person name="Coughlan A.Y."/>
            <person name="Deshpande S."/>
            <person name="Douglass A.P."/>
            <person name="Hanson S.J."/>
            <person name="Klenk H.-P."/>
            <person name="Labutti K."/>
            <person name="Lapidus A."/>
            <person name="Lindquist E."/>
            <person name="Lipzen A."/>
            <person name="Meier-Kolthoff J.P."/>
            <person name="Ohm R.A."/>
            <person name="Otillar R.P."/>
            <person name="Pangilinan J."/>
            <person name="Peng Y."/>
            <person name="Rokas A."/>
            <person name="Rosa C.A."/>
            <person name="Scheuner C."/>
            <person name="Sibirny A.A."/>
            <person name="Slot J.C."/>
            <person name="Stielow J.B."/>
            <person name="Sun H."/>
            <person name="Kurtzman C.P."/>
            <person name="Blackwell M."/>
            <person name="Grigoriev I.V."/>
            <person name="Jeffries T.W."/>
        </authorList>
    </citation>
    <scope>NUCLEOTIDE SEQUENCE [LARGE SCALE GENOMIC DNA]</scope>
    <source>
        <strain evidence="20">NRRL YB-2248</strain>
    </source>
</reference>
<keyword evidence="14 17" id="KW-0472">Membrane</keyword>
<dbReference type="STRING" id="983967.A0A1E4SYY8"/>
<evidence type="ECO:0000256" key="11">
    <source>
        <dbReference type="ARBA" id="ARBA00022824"/>
    </source>
</evidence>
<feature type="region of interest" description="Disordered" evidence="16">
    <location>
        <begin position="439"/>
        <end position="471"/>
    </location>
</feature>
<feature type="domain" description="RING-type" evidence="18">
    <location>
        <begin position="335"/>
        <end position="384"/>
    </location>
</feature>
<comment type="catalytic activity">
    <reaction evidence="1">
        <text>S-ubiquitinyl-[E2 ubiquitin-conjugating enzyme]-L-cysteine + [acceptor protein]-L-lysine = [E2 ubiquitin-conjugating enzyme]-L-cysteine + N(6)-ubiquitinyl-[acceptor protein]-L-lysine.</text>
        <dbReference type="EC" id="2.3.2.27"/>
    </reaction>
</comment>
<comment type="subcellular location">
    <subcellularLocation>
        <location evidence="2">Endoplasmic reticulum membrane</location>
        <topology evidence="2">Multi-pass membrane protein</topology>
    </subcellularLocation>
</comment>
<dbReference type="GO" id="GO:0016567">
    <property type="term" value="P:protein ubiquitination"/>
    <property type="evidence" value="ECO:0007669"/>
    <property type="project" value="UniProtKB-UniPathway"/>
</dbReference>
<dbReference type="PROSITE" id="PS50089">
    <property type="entry name" value="ZF_RING_2"/>
    <property type="match status" value="1"/>
</dbReference>
<accession>A0A1E4SYY8</accession>
<dbReference type="PANTHER" id="PTHR22763:SF184">
    <property type="entry name" value="E3 UBIQUITIN-PROTEIN LIGASE SYNOVIOLIN"/>
    <property type="match status" value="1"/>
</dbReference>
<evidence type="ECO:0000256" key="9">
    <source>
        <dbReference type="ARBA" id="ARBA00022771"/>
    </source>
</evidence>
<feature type="region of interest" description="Disordered" evidence="16">
    <location>
        <begin position="397"/>
        <end position="421"/>
    </location>
</feature>
<dbReference type="UniPathway" id="UPA00143"/>
<dbReference type="InterPro" id="IPR057992">
    <property type="entry name" value="TPR_SYVN1_N"/>
</dbReference>
<evidence type="ECO:0000256" key="14">
    <source>
        <dbReference type="ARBA" id="ARBA00023136"/>
    </source>
</evidence>
<dbReference type="SMART" id="SM00184">
    <property type="entry name" value="RING"/>
    <property type="match status" value="1"/>
</dbReference>
<evidence type="ECO:0000259" key="18">
    <source>
        <dbReference type="PROSITE" id="PS50089"/>
    </source>
</evidence>
<dbReference type="Pfam" id="PF25563">
    <property type="entry name" value="TPR_SYVN1_N"/>
    <property type="match status" value="2"/>
</dbReference>
<dbReference type="GO" id="GO:0043161">
    <property type="term" value="P:proteasome-mediated ubiquitin-dependent protein catabolic process"/>
    <property type="evidence" value="ECO:0007669"/>
    <property type="project" value="TreeGrafter"/>
</dbReference>
<evidence type="ECO:0000256" key="10">
    <source>
        <dbReference type="ARBA" id="ARBA00022786"/>
    </source>
</evidence>
<feature type="transmembrane region" description="Helical" evidence="17">
    <location>
        <begin position="255"/>
        <end position="281"/>
    </location>
</feature>
<evidence type="ECO:0000256" key="12">
    <source>
        <dbReference type="ARBA" id="ARBA00022833"/>
    </source>
</evidence>
<dbReference type="Proteomes" id="UP000094801">
    <property type="component" value="Unassembled WGS sequence"/>
</dbReference>
<keyword evidence="11" id="KW-0256">Endoplasmic reticulum</keyword>
<evidence type="ECO:0000256" key="1">
    <source>
        <dbReference type="ARBA" id="ARBA00000900"/>
    </source>
</evidence>
<evidence type="ECO:0000313" key="19">
    <source>
        <dbReference type="EMBL" id="ODV84716.1"/>
    </source>
</evidence>
<dbReference type="GO" id="GO:0061630">
    <property type="term" value="F:ubiquitin protein ligase activity"/>
    <property type="evidence" value="ECO:0007669"/>
    <property type="project" value="UniProtKB-EC"/>
</dbReference>
<keyword evidence="13 17" id="KW-1133">Transmembrane helix</keyword>
<dbReference type="SUPFAM" id="SSF57850">
    <property type="entry name" value="RING/U-box"/>
    <property type="match status" value="1"/>
</dbReference>
<dbReference type="AlphaFoldDB" id="A0A1E4SYY8"/>
<evidence type="ECO:0000256" key="8">
    <source>
        <dbReference type="ARBA" id="ARBA00022723"/>
    </source>
</evidence>
<keyword evidence="7 17" id="KW-0812">Transmembrane</keyword>
<dbReference type="InterPro" id="IPR050731">
    <property type="entry name" value="HRD1_E3_ubiq-ligases"/>
</dbReference>
<dbReference type="InterPro" id="IPR058051">
    <property type="entry name" value="Znf_RING_synoviolin"/>
</dbReference>
<dbReference type="CDD" id="cd16479">
    <property type="entry name" value="RING-H2_synoviolin"/>
    <property type="match status" value="1"/>
</dbReference>
<evidence type="ECO:0000256" key="16">
    <source>
        <dbReference type="SAM" id="MobiDB-lite"/>
    </source>
</evidence>
<sequence>MNLEFFNGFNLKIYVAITAITSYFVYDSLMKKPNFYTAGILMFQGPHLISLMIWLLCSFLLFGKVLQMIMFGELRVIELEHIHERAWYTVTNMLMVIATFSDEDRDLSLAILLAFELLSKVFHWVLEDRLEATYQQISMEDVNDVNDDEEEEEDLEDVLQTTSYKPLLNKLHKSLVNRYVLLLIMFLYIDHKTVMNTNTNQIFVQSFELSLVFELEFWMIYTRLIETTLKFILNVIELLYLEIHKDEENWENKQWVLKIGCILIGLANTGTVLFLFIGMIYAHILSLNFTMEIYRTIMDLFKNCKDLMYMIKSSRELEKNLNIVTIEDLKRDDLCIICRDDMVLNDSIGKNHRTCPRKLNCGHILHYGCLKSWLGRSHVCPTCRNDVFKKNTNTTFATQQQHDQQQQEQQQQEHQPTEEEAEIELRENYSTDIMHTLRPLQESVPSETETQPQPQTETQTETQPPITNDNLATNNEYSIILPYNALIPRDWTVIPMKRREAKNPSISKHDSNGCTRIDEEYDILLNKRTKGVFKVLQKDE</sequence>
<comment type="pathway">
    <text evidence="3">Protein modification; protein ubiquitination.</text>
</comment>
<keyword evidence="9 15" id="KW-0863">Zinc-finger</keyword>
<keyword evidence="6" id="KW-0808">Transferase</keyword>
<dbReference type="Gene3D" id="3.30.40.10">
    <property type="entry name" value="Zinc/RING finger domain, C3HC4 (zinc finger)"/>
    <property type="match status" value="1"/>
</dbReference>
<dbReference type="GO" id="GO:0008270">
    <property type="term" value="F:zinc ion binding"/>
    <property type="evidence" value="ECO:0007669"/>
    <property type="project" value="UniProtKB-KW"/>
</dbReference>
<keyword evidence="12" id="KW-0862">Zinc</keyword>
<feature type="transmembrane region" description="Helical" evidence="17">
    <location>
        <begin position="46"/>
        <end position="66"/>
    </location>
</feature>
<gene>
    <name evidence="19" type="ORF">CANARDRAFT_222822</name>
</gene>
<dbReference type="PANTHER" id="PTHR22763">
    <property type="entry name" value="RING ZINC FINGER PROTEIN"/>
    <property type="match status" value="1"/>
</dbReference>
<dbReference type="InterPro" id="IPR013083">
    <property type="entry name" value="Znf_RING/FYVE/PHD"/>
</dbReference>
<evidence type="ECO:0000256" key="6">
    <source>
        <dbReference type="ARBA" id="ARBA00022679"/>
    </source>
</evidence>
<evidence type="ECO:0000256" key="2">
    <source>
        <dbReference type="ARBA" id="ARBA00004477"/>
    </source>
</evidence>
<evidence type="ECO:0000256" key="4">
    <source>
        <dbReference type="ARBA" id="ARBA00010089"/>
    </source>
</evidence>
<evidence type="ECO:0000256" key="17">
    <source>
        <dbReference type="SAM" id="Phobius"/>
    </source>
</evidence>